<accession>A0A832UVI1</accession>
<gene>
    <name evidence="3" type="ORF">H1016_02975</name>
</gene>
<keyword evidence="2" id="KW-0472">Membrane</keyword>
<keyword evidence="1" id="KW-0175">Coiled coil</keyword>
<evidence type="ECO:0000256" key="1">
    <source>
        <dbReference type="SAM" id="Coils"/>
    </source>
</evidence>
<proteinExistence type="predicted"/>
<keyword evidence="4" id="KW-1185">Reference proteome</keyword>
<dbReference type="AlphaFoldDB" id="A0A832UVI1"/>
<evidence type="ECO:0000313" key="4">
    <source>
        <dbReference type="Proteomes" id="UP000646946"/>
    </source>
</evidence>
<organism evidence="3 4">
    <name type="scientific">Candidatus Naiadarchaeum limnaeum</name>
    <dbReference type="NCBI Taxonomy" id="2756139"/>
    <lineage>
        <taxon>Archaea</taxon>
        <taxon>Candidatus Undinarchaeota</taxon>
        <taxon>Candidatus Undinarchaeia</taxon>
        <taxon>Candidatus Naiadarchaeales</taxon>
        <taxon>Candidatus Naiadarchaeaceae</taxon>
        <taxon>Candidatus Naiadarchaeum</taxon>
    </lineage>
</organism>
<feature type="transmembrane region" description="Helical" evidence="2">
    <location>
        <begin position="12"/>
        <end position="37"/>
    </location>
</feature>
<evidence type="ECO:0000313" key="3">
    <source>
        <dbReference type="EMBL" id="HIK00475.1"/>
    </source>
</evidence>
<dbReference type="EMBL" id="DVAB01000024">
    <property type="protein sequence ID" value="HIK00475.1"/>
    <property type="molecule type" value="Genomic_DNA"/>
</dbReference>
<keyword evidence="2" id="KW-1133">Transmembrane helix</keyword>
<dbReference type="Proteomes" id="UP000646946">
    <property type="component" value="Unassembled WGS sequence"/>
</dbReference>
<protein>
    <submittedName>
        <fullName evidence="3">Uncharacterized protein</fullName>
    </submittedName>
</protein>
<feature type="coiled-coil region" evidence="1">
    <location>
        <begin position="564"/>
        <end position="591"/>
    </location>
</feature>
<evidence type="ECO:0000256" key="2">
    <source>
        <dbReference type="SAM" id="Phobius"/>
    </source>
</evidence>
<name>A0A832UVI1_9ARCH</name>
<reference evidence="3 4" key="1">
    <citation type="journal article" name="Nat. Commun.">
        <title>Undinarchaeota illuminate DPANN phylogeny and the impact of gene transfer on archaeal evolution.</title>
        <authorList>
            <person name="Dombrowski N."/>
            <person name="Williams T.A."/>
            <person name="Sun J."/>
            <person name="Woodcroft B.J."/>
            <person name="Lee J.H."/>
            <person name="Minh B.Q."/>
            <person name="Rinke C."/>
            <person name="Spang A."/>
        </authorList>
    </citation>
    <scope>NUCLEOTIDE SEQUENCE [LARGE SCALE GENOMIC DNA]</scope>
    <source>
        <strain evidence="3">MAG_bin1129</strain>
    </source>
</reference>
<sequence>MEIKIQDTNRKGFVFTLDAVIGLVIVIGAFVFATALLTTKSESPFLNYEQLHYNAQDSLEVMSKIGTLDDIGAYWAAGNCTTPQDNPDCVNATNIAQSSLNKLMPSNVGYRISFENDTIYENNNYLNSENASQLSIANRVASGFSKGRKKTGYVARAFATKIQNRTTTRVYPFHVSGAGWRAKEFEIQKNFSLPNDTVIKSATLYVSLRYGSKTSSPEFKELKINGNQKKDDIDWIYTQREDIYDSTAAFGIVNATSIMQAGLNAVTLRIGAPHNNSHLHPGMFMVVTFTSNQSLVEIGEVRHKEYFDYIKGDNGVWAIIPYFVPKNATSITASLHLEGGSIENTANENQTYNHTDVEIRVNSDNPIFQDAAPSADPVYNLDLTNYTQIGTNVIVITMNAFGDIAWGDRDTIIKPTSYIAVNYTTPIKKFGFGQIDITRVIEFGGAPSNPKQITFNIPPEAEPLFETFVNIAQAFVTMDNITAWYPEKPESLAWKAPSVKAVPTRVYVDPDKYKINSTNYAKITDFNKSGDIVTIDKIIGKSNVEYTFLASINVPYGEVFDIRQDALDDAIERLEDRAEALGIDLSNLEISNETVSVGGIPTLWGPSRFTLEVWQ</sequence>
<keyword evidence="2" id="KW-0812">Transmembrane</keyword>
<comment type="caution">
    <text evidence="3">The sequence shown here is derived from an EMBL/GenBank/DDBJ whole genome shotgun (WGS) entry which is preliminary data.</text>
</comment>